<reference evidence="1 2" key="1">
    <citation type="submission" date="2023-07" db="EMBL/GenBank/DDBJ databases">
        <title>Sequencing the genomes of 1000 actinobacteria strains.</title>
        <authorList>
            <person name="Klenk H.-P."/>
        </authorList>
    </citation>
    <scope>NUCLEOTIDE SEQUENCE [LARGE SCALE GENOMIC DNA]</scope>
    <source>
        <strain evidence="1 2">DSM 22966</strain>
    </source>
</reference>
<keyword evidence="2" id="KW-1185">Reference proteome</keyword>
<proteinExistence type="predicted"/>
<sequence length="49" mass="5113">MPLEAYLLVNIVLNVPLRLAYPTVGGTGVVCVIPVDSLPDIATGFCGKI</sequence>
<evidence type="ECO:0000313" key="2">
    <source>
        <dbReference type="Proteomes" id="UP001183794"/>
    </source>
</evidence>
<organism evidence="1 2">
    <name type="scientific">Enteractinococcus fodinae</name>
    <dbReference type="NCBI Taxonomy" id="684663"/>
    <lineage>
        <taxon>Bacteria</taxon>
        <taxon>Bacillati</taxon>
        <taxon>Actinomycetota</taxon>
        <taxon>Actinomycetes</taxon>
        <taxon>Micrococcales</taxon>
        <taxon>Micrococcaceae</taxon>
    </lineage>
</organism>
<protein>
    <submittedName>
        <fullName evidence="1">Uncharacterized protein</fullName>
    </submittedName>
</protein>
<dbReference type="EMBL" id="JAVDYJ010000001">
    <property type="protein sequence ID" value="MDR7347979.1"/>
    <property type="molecule type" value="Genomic_DNA"/>
</dbReference>
<evidence type="ECO:0000313" key="1">
    <source>
        <dbReference type="EMBL" id="MDR7347979.1"/>
    </source>
</evidence>
<name>A0ABU2B6H6_9MICC</name>
<comment type="caution">
    <text evidence="1">The sequence shown here is derived from an EMBL/GenBank/DDBJ whole genome shotgun (WGS) entry which is preliminary data.</text>
</comment>
<accession>A0ABU2B6H6</accession>
<dbReference type="Proteomes" id="UP001183794">
    <property type="component" value="Unassembled WGS sequence"/>
</dbReference>
<gene>
    <name evidence="1" type="ORF">J2S62_002236</name>
</gene>